<evidence type="ECO:0000256" key="2">
    <source>
        <dbReference type="SAM" id="Phobius"/>
    </source>
</evidence>
<keyword evidence="2" id="KW-1133">Transmembrane helix</keyword>
<feature type="compositionally biased region" description="Basic and acidic residues" evidence="1">
    <location>
        <begin position="45"/>
        <end position="58"/>
    </location>
</feature>
<dbReference type="EMBL" id="CAHIKZ030000089">
    <property type="protein sequence ID" value="CAE1150923.1"/>
    <property type="molecule type" value="Genomic_DNA"/>
</dbReference>
<feature type="region of interest" description="Disordered" evidence="1">
    <location>
        <begin position="175"/>
        <end position="219"/>
    </location>
</feature>
<protein>
    <submittedName>
        <fullName evidence="3">Uncharacterized protein</fullName>
    </submittedName>
</protein>
<evidence type="ECO:0000313" key="4">
    <source>
        <dbReference type="Proteomes" id="UP000597762"/>
    </source>
</evidence>
<organism evidence="3 4">
    <name type="scientific">Acanthosepion pharaonis</name>
    <name type="common">Pharaoh cuttlefish</name>
    <name type="synonym">Sepia pharaonis</name>
    <dbReference type="NCBI Taxonomy" id="158019"/>
    <lineage>
        <taxon>Eukaryota</taxon>
        <taxon>Metazoa</taxon>
        <taxon>Spiralia</taxon>
        <taxon>Lophotrochozoa</taxon>
        <taxon>Mollusca</taxon>
        <taxon>Cephalopoda</taxon>
        <taxon>Coleoidea</taxon>
        <taxon>Decapodiformes</taxon>
        <taxon>Sepiida</taxon>
        <taxon>Sepiina</taxon>
        <taxon>Sepiidae</taxon>
        <taxon>Acanthosepion</taxon>
    </lineage>
</organism>
<dbReference type="AlphaFoldDB" id="A0A812AQW3"/>
<feature type="compositionally biased region" description="Polar residues" evidence="1">
    <location>
        <begin position="404"/>
        <end position="415"/>
    </location>
</feature>
<feature type="compositionally biased region" description="Polar residues" evidence="1">
    <location>
        <begin position="428"/>
        <end position="467"/>
    </location>
</feature>
<feature type="region of interest" description="Disordered" evidence="1">
    <location>
        <begin position="361"/>
        <end position="478"/>
    </location>
</feature>
<name>A0A812AQW3_ACAPH</name>
<accession>A0A812AQW3</accession>
<feature type="region of interest" description="Disordered" evidence="1">
    <location>
        <begin position="288"/>
        <end position="320"/>
    </location>
</feature>
<feature type="compositionally biased region" description="Polar residues" evidence="1">
    <location>
        <begin position="201"/>
        <end position="219"/>
    </location>
</feature>
<gene>
    <name evidence="3" type="ORF">SPHA_3040</name>
</gene>
<feature type="transmembrane region" description="Helical" evidence="2">
    <location>
        <begin position="571"/>
        <end position="594"/>
    </location>
</feature>
<evidence type="ECO:0000313" key="3">
    <source>
        <dbReference type="EMBL" id="CAE1150923.1"/>
    </source>
</evidence>
<keyword evidence="2" id="KW-0812">Transmembrane</keyword>
<dbReference type="OrthoDB" id="10062605at2759"/>
<feature type="compositionally biased region" description="Basic and acidic residues" evidence="1">
    <location>
        <begin position="417"/>
        <end position="427"/>
    </location>
</feature>
<feature type="transmembrane region" description="Helical" evidence="2">
    <location>
        <begin position="600"/>
        <end position="624"/>
    </location>
</feature>
<sequence length="646" mass="71338">MLSRLFGKKSKTRANLAISEKYQKAELKSQDHHRRNSKSLNEYTPKGKHEASELEKVESPNSSSTELWKDEISKEIEDLKQQLHKKQAVFAALTSGRLSHSWPHQRPSCSCQTTPPPTPLVDALTIELFDSALDEKSNLVASATQTDRLGCHLSYGHLNSSNSSSTSGVIDVDLCSSSSRSQDGRKKRKNFIRSSHRFESDSQTSQSMESNPETNISLPRQRSPSFRAAIESHSNNCLQAGSEDAQLIRRNPSFMAAVGSHGAANQQHNETVHLTRNRSLSFQAAIEDGQQSPRAENNDTDFISTSADTTPENQNVPEGFTLDTHGRVVLPSGRQDSRSVNFQLSHVNSYSGVDLQAAGNLQQSSKAAEDSKNSHSSHNSQKKSEEWKKSTRTVPNPEVEVTYASPTASIESSGSDVPKKSCIRDSSQRLNSSTEGVQSSSTNEASPKSTSTAVTMENSSTPQPSSPRHSRTRRMSAHTLDVAKETLISEEKSDPKMLKLTANKEKLLSLQKQKEAMSSSTKAAGDVTTNKNLASLETAVKDTNKPDDISNNAIWAPDSISQLSKLRETYAILNIWFSIKQFFLYLFILTHSLFISSTSFLLPLFAFFSICLVSAEGNCHLFLFHFIHSLLFSFCSSDQDQENILL</sequence>
<proteinExistence type="predicted"/>
<keyword evidence="4" id="KW-1185">Reference proteome</keyword>
<feature type="compositionally biased region" description="Basic residues" evidence="1">
    <location>
        <begin position="185"/>
        <end position="195"/>
    </location>
</feature>
<reference evidence="3" key="1">
    <citation type="submission" date="2021-01" db="EMBL/GenBank/DDBJ databases">
        <authorList>
            <person name="Li R."/>
            <person name="Bekaert M."/>
        </authorList>
    </citation>
    <scope>NUCLEOTIDE SEQUENCE</scope>
    <source>
        <strain evidence="3">Farmed</strain>
    </source>
</reference>
<feature type="compositionally biased region" description="Polar residues" evidence="1">
    <location>
        <begin position="289"/>
        <end position="316"/>
    </location>
</feature>
<comment type="caution">
    <text evidence="3">The sequence shown here is derived from an EMBL/GenBank/DDBJ whole genome shotgun (WGS) entry which is preliminary data.</text>
</comment>
<keyword evidence="2" id="KW-0472">Membrane</keyword>
<feature type="compositionally biased region" description="Basic and acidic residues" evidence="1">
    <location>
        <begin position="21"/>
        <end position="30"/>
    </location>
</feature>
<dbReference type="Proteomes" id="UP000597762">
    <property type="component" value="Unassembled WGS sequence"/>
</dbReference>
<evidence type="ECO:0000256" key="1">
    <source>
        <dbReference type="SAM" id="MobiDB-lite"/>
    </source>
</evidence>
<feature type="region of interest" description="Disordered" evidence="1">
    <location>
        <begin position="21"/>
        <end position="66"/>
    </location>
</feature>